<evidence type="ECO:0000313" key="1">
    <source>
        <dbReference type="EMBL" id="MDE8648122.1"/>
    </source>
</evidence>
<dbReference type="EMBL" id="JARDXE010000017">
    <property type="protein sequence ID" value="MDE8648122.1"/>
    <property type="molecule type" value="Genomic_DNA"/>
</dbReference>
<name>A0AAW6LKD2_RHOSG</name>
<gene>
    <name evidence="1" type="ORF">PXH69_24450</name>
</gene>
<evidence type="ECO:0000313" key="2">
    <source>
        <dbReference type="Proteomes" id="UP001217325"/>
    </source>
</evidence>
<dbReference type="RefSeq" id="WP_275232359.1">
    <property type="nucleotide sequence ID" value="NZ_JARDXE010000017.1"/>
</dbReference>
<proteinExistence type="predicted"/>
<dbReference type="Proteomes" id="UP001217325">
    <property type="component" value="Unassembled WGS sequence"/>
</dbReference>
<organism evidence="1 2">
    <name type="scientific">Rhodococcus qingshengii</name>
    <dbReference type="NCBI Taxonomy" id="334542"/>
    <lineage>
        <taxon>Bacteria</taxon>
        <taxon>Bacillati</taxon>
        <taxon>Actinomycetota</taxon>
        <taxon>Actinomycetes</taxon>
        <taxon>Mycobacteriales</taxon>
        <taxon>Nocardiaceae</taxon>
        <taxon>Rhodococcus</taxon>
        <taxon>Rhodococcus erythropolis group</taxon>
    </lineage>
</organism>
<accession>A0AAW6LKD2</accession>
<sequence>MMITTTFGPSGDVEVEVRKSVDERRVIAMLLVEDALNGAGITIQTSFDQLKQLGKDINLAIECWEAKDGDH</sequence>
<reference evidence="1" key="1">
    <citation type="submission" date="2023-02" db="EMBL/GenBank/DDBJ databases">
        <title>A novel hydrolase synthesized by Rhodococcus erythropolis HQ is responsible for the detoxification of Zearalenone.</title>
        <authorList>
            <person name="Hu J."/>
            <person name="Xu J."/>
        </authorList>
    </citation>
    <scope>NUCLEOTIDE SEQUENCE</scope>
    <source>
        <strain evidence="1">HQ</strain>
    </source>
</reference>
<comment type="caution">
    <text evidence="1">The sequence shown here is derived from an EMBL/GenBank/DDBJ whole genome shotgun (WGS) entry which is preliminary data.</text>
</comment>
<dbReference type="AlphaFoldDB" id="A0AAW6LKD2"/>
<protein>
    <submittedName>
        <fullName evidence="1">Uncharacterized protein</fullName>
    </submittedName>
</protein>